<proteinExistence type="predicted"/>
<dbReference type="PANTHER" id="PTHR13831">
    <property type="entry name" value="MEMBER OF THE HIR1 FAMILY OF WD-REPEAT PROTEINS"/>
    <property type="match status" value="1"/>
</dbReference>
<feature type="compositionally biased region" description="Basic and acidic residues" evidence="1">
    <location>
        <begin position="285"/>
        <end position="306"/>
    </location>
</feature>
<organism evidence="2 3">
    <name type="scientific">Ranitomeya imitator</name>
    <name type="common">mimic poison frog</name>
    <dbReference type="NCBI Taxonomy" id="111125"/>
    <lineage>
        <taxon>Eukaryota</taxon>
        <taxon>Metazoa</taxon>
        <taxon>Chordata</taxon>
        <taxon>Craniata</taxon>
        <taxon>Vertebrata</taxon>
        <taxon>Euteleostomi</taxon>
        <taxon>Amphibia</taxon>
        <taxon>Batrachia</taxon>
        <taxon>Anura</taxon>
        <taxon>Neobatrachia</taxon>
        <taxon>Hyloidea</taxon>
        <taxon>Dendrobatidae</taxon>
        <taxon>Dendrobatinae</taxon>
        <taxon>Ranitomeya</taxon>
    </lineage>
</organism>
<evidence type="ECO:0000313" key="2">
    <source>
        <dbReference type="EMBL" id="CAJ0966248.1"/>
    </source>
</evidence>
<comment type="caution">
    <text evidence="2">The sequence shown here is derived from an EMBL/GenBank/DDBJ whole genome shotgun (WGS) entry which is preliminary data.</text>
</comment>
<accession>A0ABN9MHI9</accession>
<reference evidence="2" key="1">
    <citation type="submission" date="2023-07" db="EMBL/GenBank/DDBJ databases">
        <authorList>
            <person name="Stuckert A."/>
        </authorList>
    </citation>
    <scope>NUCLEOTIDE SEQUENCE</scope>
</reference>
<name>A0ABN9MHI9_9NEOB</name>
<keyword evidence="3" id="KW-1185">Reference proteome</keyword>
<evidence type="ECO:0000256" key="1">
    <source>
        <dbReference type="SAM" id="MobiDB-lite"/>
    </source>
</evidence>
<dbReference type="EMBL" id="CAUEEQ010073183">
    <property type="protein sequence ID" value="CAJ0966248.1"/>
    <property type="molecule type" value="Genomic_DNA"/>
</dbReference>
<dbReference type="PANTHER" id="PTHR13831:SF0">
    <property type="entry name" value="PROTEIN HIRA"/>
    <property type="match status" value="1"/>
</dbReference>
<evidence type="ECO:0000313" key="3">
    <source>
        <dbReference type="Proteomes" id="UP001176940"/>
    </source>
</evidence>
<feature type="compositionally biased region" description="Polar residues" evidence="1">
    <location>
        <begin position="233"/>
        <end position="244"/>
    </location>
</feature>
<feature type="compositionally biased region" description="Basic and acidic residues" evidence="1">
    <location>
        <begin position="249"/>
        <end position="277"/>
    </location>
</feature>
<feature type="compositionally biased region" description="Basic and acidic residues" evidence="1">
    <location>
        <begin position="218"/>
        <end position="232"/>
    </location>
</feature>
<sequence length="318" mass="34591">MGLAYWVCSMDGSVAYLDFSQDELGDPLSEEEKNHIHQSTYGKSLAITTESQLPNTIIENPEMLKFQQRQHPHLDGEHVAPVQKDIPAPKVASMVNGESLEDIRKNLLKKQVETRTADGRRRITPLCIAQLDTGDFSTAFFNSIPISGSVAGSMLSSQSNQQLLSLDSNTNSSLGTKSTLEPVGNAKPSEEPANKESVNTATVTPSTPTSVSAQPKIEPMKALDSRFTERSKATSGTTGISHANQIAADRPKDHSVVSKEAKPREVDSSSDSEEKNNATKSLTKRKAELDADLVEKKKKGTTSERLTHDVCFSRCTGY</sequence>
<feature type="region of interest" description="Disordered" evidence="1">
    <location>
        <begin position="166"/>
        <end position="306"/>
    </location>
</feature>
<protein>
    <submittedName>
        <fullName evidence="2">Uncharacterized protein</fullName>
    </submittedName>
</protein>
<feature type="compositionally biased region" description="Low complexity" evidence="1">
    <location>
        <begin position="200"/>
        <end position="213"/>
    </location>
</feature>
<gene>
    <name evidence="2" type="ORF">RIMI_LOCUS21111017</name>
</gene>
<dbReference type="Proteomes" id="UP001176940">
    <property type="component" value="Unassembled WGS sequence"/>
</dbReference>
<dbReference type="InterPro" id="IPR031120">
    <property type="entry name" value="HIR1-like"/>
</dbReference>